<protein>
    <submittedName>
        <fullName evidence="8">Putative TonB system transport protein ExbD</fullName>
    </submittedName>
</protein>
<dbReference type="PATRIC" id="fig|1280952.3.peg.348"/>
<evidence type="ECO:0000313" key="9">
    <source>
        <dbReference type="Proteomes" id="UP000024816"/>
    </source>
</evidence>
<keyword evidence="4 7" id="KW-0812">Transmembrane</keyword>
<evidence type="ECO:0000256" key="4">
    <source>
        <dbReference type="ARBA" id="ARBA00022692"/>
    </source>
</evidence>
<keyword evidence="3" id="KW-1003">Cell membrane</keyword>
<proteinExistence type="inferred from homology"/>
<dbReference type="GO" id="GO:0022857">
    <property type="term" value="F:transmembrane transporter activity"/>
    <property type="evidence" value="ECO:0007669"/>
    <property type="project" value="InterPro"/>
</dbReference>
<evidence type="ECO:0000256" key="6">
    <source>
        <dbReference type="ARBA" id="ARBA00023136"/>
    </source>
</evidence>
<comment type="caution">
    <text evidence="8">The sequence shown here is derived from an EMBL/GenBank/DDBJ whole genome shotgun (WGS) entry which is preliminary data.</text>
</comment>
<gene>
    <name evidence="8" type="ORF">HJA_01715</name>
</gene>
<dbReference type="EMBL" id="ARYJ01000001">
    <property type="protein sequence ID" value="KCZ91215.1"/>
    <property type="molecule type" value="Genomic_DNA"/>
</dbReference>
<dbReference type="Proteomes" id="UP000024816">
    <property type="component" value="Unassembled WGS sequence"/>
</dbReference>
<comment type="similarity">
    <text evidence="2 7">Belongs to the ExbD/TolR family.</text>
</comment>
<evidence type="ECO:0000256" key="7">
    <source>
        <dbReference type="RuleBase" id="RU003879"/>
    </source>
</evidence>
<dbReference type="Pfam" id="PF02472">
    <property type="entry name" value="ExbD"/>
    <property type="match status" value="1"/>
</dbReference>
<accession>A0A059FKL7</accession>
<evidence type="ECO:0000256" key="1">
    <source>
        <dbReference type="ARBA" id="ARBA00004162"/>
    </source>
</evidence>
<dbReference type="AlphaFoldDB" id="A0A059FKL7"/>
<keyword evidence="7" id="KW-0653">Protein transport</keyword>
<dbReference type="GO" id="GO:0005886">
    <property type="term" value="C:plasma membrane"/>
    <property type="evidence" value="ECO:0007669"/>
    <property type="project" value="UniProtKB-SubCell"/>
</dbReference>
<organism evidence="8 9">
    <name type="scientific">Hyphomonas jannaschiana VP2</name>
    <dbReference type="NCBI Taxonomy" id="1280952"/>
    <lineage>
        <taxon>Bacteria</taxon>
        <taxon>Pseudomonadati</taxon>
        <taxon>Pseudomonadota</taxon>
        <taxon>Alphaproteobacteria</taxon>
        <taxon>Hyphomonadales</taxon>
        <taxon>Hyphomonadaceae</taxon>
        <taxon>Hyphomonas</taxon>
    </lineage>
</organism>
<dbReference type="InterPro" id="IPR003400">
    <property type="entry name" value="ExbD"/>
</dbReference>
<evidence type="ECO:0000256" key="5">
    <source>
        <dbReference type="ARBA" id="ARBA00022989"/>
    </source>
</evidence>
<dbReference type="PANTHER" id="PTHR30558">
    <property type="entry name" value="EXBD MEMBRANE COMPONENT OF PMF-DRIVEN MACROMOLECULE IMPORT SYSTEM"/>
    <property type="match status" value="1"/>
</dbReference>
<reference evidence="8 9" key="1">
    <citation type="journal article" date="2014" name="Antonie Van Leeuwenhoek">
        <title>Hyphomonas beringensis sp. nov. and Hyphomonas chukchiensis sp. nov., isolated from surface seawater of the Bering Sea and Chukchi Sea.</title>
        <authorList>
            <person name="Li C."/>
            <person name="Lai Q."/>
            <person name="Li G."/>
            <person name="Dong C."/>
            <person name="Wang J."/>
            <person name="Liao Y."/>
            <person name="Shao Z."/>
        </authorList>
    </citation>
    <scope>NUCLEOTIDE SEQUENCE [LARGE SCALE GENOMIC DNA]</scope>
    <source>
        <strain evidence="8 9">VP2</strain>
    </source>
</reference>
<evidence type="ECO:0000313" key="8">
    <source>
        <dbReference type="EMBL" id="KCZ91215.1"/>
    </source>
</evidence>
<dbReference type="STRING" id="1280952.HJA_01715"/>
<name>A0A059FKL7_9PROT</name>
<sequence>MTPMLDVVFILLIFFMVTSTFTREKAIRLEPPATGTGPSSGKAMLIRIGDDSTIRVNGRMTDIGAVRAAIERVKAETPDIQVAIEAAPKAKTGVVTLVRDAAYEAGYTEGVSLALAREAL</sequence>
<comment type="subcellular location">
    <subcellularLocation>
        <location evidence="1">Cell membrane</location>
        <topology evidence="1">Single-pass membrane protein</topology>
    </subcellularLocation>
    <subcellularLocation>
        <location evidence="7">Cell membrane</location>
        <topology evidence="7">Single-pass type II membrane protein</topology>
    </subcellularLocation>
</comment>
<dbReference type="eggNOG" id="COG0848">
    <property type="taxonomic scope" value="Bacteria"/>
</dbReference>
<keyword evidence="5" id="KW-1133">Transmembrane helix</keyword>
<evidence type="ECO:0000256" key="2">
    <source>
        <dbReference type="ARBA" id="ARBA00005811"/>
    </source>
</evidence>
<keyword evidence="9" id="KW-1185">Reference proteome</keyword>
<dbReference type="GO" id="GO:0015031">
    <property type="term" value="P:protein transport"/>
    <property type="evidence" value="ECO:0007669"/>
    <property type="project" value="UniProtKB-KW"/>
</dbReference>
<evidence type="ECO:0000256" key="3">
    <source>
        <dbReference type="ARBA" id="ARBA00022475"/>
    </source>
</evidence>
<keyword evidence="7" id="KW-0813">Transport</keyword>
<keyword evidence="6" id="KW-0472">Membrane</keyword>